<dbReference type="Gene3D" id="2.10.260.10">
    <property type="match status" value="1"/>
</dbReference>
<dbReference type="SMART" id="SM00966">
    <property type="entry name" value="SpoVT_AbrB"/>
    <property type="match status" value="1"/>
</dbReference>
<dbReference type="Proteomes" id="UP000715651">
    <property type="component" value="Unassembled WGS sequence"/>
</dbReference>
<dbReference type="NCBIfam" id="TIGR01439">
    <property type="entry name" value="lp_hng_hel_AbrB"/>
    <property type="match status" value="1"/>
</dbReference>
<dbReference type="PROSITE" id="PS51740">
    <property type="entry name" value="SPOVT_ABRB"/>
    <property type="match status" value="1"/>
</dbReference>
<dbReference type="SUPFAM" id="SSF89447">
    <property type="entry name" value="AbrB/MazE/MraZ-like"/>
    <property type="match status" value="1"/>
</dbReference>
<accession>A0A921FUS7</accession>
<dbReference type="EMBL" id="DYWK01000009">
    <property type="protein sequence ID" value="HJF18660.1"/>
    <property type="molecule type" value="Genomic_DNA"/>
</dbReference>
<evidence type="ECO:0000256" key="1">
    <source>
        <dbReference type="PROSITE-ProRule" id="PRU01076"/>
    </source>
</evidence>
<dbReference type="InterPro" id="IPR007159">
    <property type="entry name" value="SpoVT-AbrB_dom"/>
</dbReference>
<dbReference type="GO" id="GO:0003677">
    <property type="term" value="F:DNA binding"/>
    <property type="evidence" value="ECO:0007669"/>
    <property type="project" value="UniProtKB-UniRule"/>
</dbReference>
<protein>
    <submittedName>
        <fullName evidence="3">AbrB/MazE/SpoVT family DNA-binding domain-containing protein</fullName>
    </submittedName>
</protein>
<reference evidence="3" key="2">
    <citation type="submission" date="2021-09" db="EMBL/GenBank/DDBJ databases">
        <authorList>
            <person name="Gilroy R."/>
        </authorList>
    </citation>
    <scope>NUCLEOTIDE SEQUENCE</scope>
    <source>
        <strain evidence="3">578</strain>
    </source>
</reference>
<dbReference type="InterPro" id="IPR037914">
    <property type="entry name" value="SpoVT-AbrB_sf"/>
</dbReference>
<gene>
    <name evidence="3" type="ORF">K8U78_05925</name>
</gene>
<proteinExistence type="predicted"/>
<dbReference type="Pfam" id="PF04014">
    <property type="entry name" value="MazE_antitoxin"/>
    <property type="match status" value="1"/>
</dbReference>
<comment type="caution">
    <text evidence="3">The sequence shown here is derived from an EMBL/GenBank/DDBJ whole genome shotgun (WGS) entry which is preliminary data.</text>
</comment>
<dbReference type="AlphaFoldDB" id="A0A921FUS7"/>
<reference evidence="3" key="1">
    <citation type="journal article" date="2021" name="PeerJ">
        <title>Extensive microbial diversity within the chicken gut microbiome revealed by metagenomics and culture.</title>
        <authorList>
            <person name="Gilroy R."/>
            <person name="Ravi A."/>
            <person name="Getino M."/>
            <person name="Pursley I."/>
            <person name="Horton D.L."/>
            <person name="Alikhan N.F."/>
            <person name="Baker D."/>
            <person name="Gharbi K."/>
            <person name="Hall N."/>
            <person name="Watson M."/>
            <person name="Adriaenssens E.M."/>
            <person name="Foster-Nyarko E."/>
            <person name="Jarju S."/>
            <person name="Secka A."/>
            <person name="Antonio M."/>
            <person name="Oren A."/>
            <person name="Chaudhuri R.R."/>
            <person name="La Ragione R."/>
            <person name="Hildebrand F."/>
            <person name="Pallen M.J."/>
        </authorList>
    </citation>
    <scope>NUCLEOTIDE SEQUENCE</scope>
    <source>
        <strain evidence="3">578</strain>
    </source>
</reference>
<evidence type="ECO:0000259" key="2">
    <source>
        <dbReference type="PROSITE" id="PS51740"/>
    </source>
</evidence>
<organism evidence="3 4">
    <name type="scientific">Aeriscardovia aeriphila</name>
    <dbReference type="NCBI Taxonomy" id="218139"/>
    <lineage>
        <taxon>Bacteria</taxon>
        <taxon>Bacillati</taxon>
        <taxon>Actinomycetota</taxon>
        <taxon>Actinomycetes</taxon>
        <taxon>Bifidobacteriales</taxon>
        <taxon>Bifidobacteriaceae</taxon>
        <taxon>Aeriscardovia</taxon>
    </lineage>
</organism>
<name>A0A921FUS7_9BIFI</name>
<feature type="domain" description="SpoVT-AbrB" evidence="2">
    <location>
        <begin position="1"/>
        <end position="45"/>
    </location>
</feature>
<keyword evidence="1 3" id="KW-0238">DNA-binding</keyword>
<evidence type="ECO:0000313" key="4">
    <source>
        <dbReference type="Proteomes" id="UP000715651"/>
    </source>
</evidence>
<sequence length="87" mass="9598">MAKITAKGQITLPAAVRDAVEVRNGDDILFIRDNDGRIRVSSSELEAILRTQLALEGAADEAGISSEDDLLQLISQVRKEKYSKEQR</sequence>
<evidence type="ECO:0000313" key="3">
    <source>
        <dbReference type="EMBL" id="HJF18660.1"/>
    </source>
</evidence>